<proteinExistence type="predicted"/>
<evidence type="ECO:0000313" key="2">
    <source>
        <dbReference type="EMBL" id="TBU86568.1"/>
    </source>
</evidence>
<reference evidence="2 3" key="1">
    <citation type="submission" date="2018-06" db="EMBL/GenBank/DDBJ databases">
        <title>Three novel Pseudomonas species isolated from symptomatic oak.</title>
        <authorList>
            <person name="Bueno-Gonzalez V."/>
            <person name="Brady C."/>
        </authorList>
    </citation>
    <scope>NUCLEOTIDE SEQUENCE [LARGE SCALE GENOMIC DNA]</scope>
    <source>
        <strain evidence="2 3">P6B</strain>
    </source>
</reference>
<comment type="caution">
    <text evidence="2">The sequence shown here is derived from an EMBL/GenBank/DDBJ whole genome shotgun (WGS) entry which is preliminary data.</text>
</comment>
<evidence type="ECO:0000259" key="1">
    <source>
        <dbReference type="Pfam" id="PF14411"/>
    </source>
</evidence>
<name>A0A4Q9QVE3_9GAMM</name>
<dbReference type="Proteomes" id="UP000293172">
    <property type="component" value="Unassembled WGS sequence"/>
</dbReference>
<sequence length="115" mass="12705">MQFNGNKVYQRDDLFEPNLVSSWREGGKVVTGTNLERMASGRAPVGVDGKSVNLHHTTQTQSGPIAEMTQTFHQQSSSVIHVNPNTIPSGIDRAAFDKWKAQYWQQRAAGYGGTQ</sequence>
<protein>
    <recommendedName>
        <fullName evidence="1">LHH domain-containing protein</fullName>
    </recommendedName>
</protein>
<dbReference type="Pfam" id="PF14411">
    <property type="entry name" value="LHH"/>
    <property type="match status" value="1"/>
</dbReference>
<dbReference type="EMBL" id="QJUL01000049">
    <property type="protein sequence ID" value="TBU86568.1"/>
    <property type="molecule type" value="Genomic_DNA"/>
</dbReference>
<gene>
    <name evidence="2" type="ORF">DNK44_22750</name>
</gene>
<dbReference type="OrthoDB" id="6043530at2"/>
<organism evidence="2 3">
    <name type="scientific">Phytopseudomonas dryadis</name>
    <dbReference type="NCBI Taxonomy" id="2487520"/>
    <lineage>
        <taxon>Bacteria</taxon>
        <taxon>Pseudomonadati</taxon>
        <taxon>Pseudomonadota</taxon>
        <taxon>Gammaproteobacteria</taxon>
        <taxon>Pseudomonadales</taxon>
        <taxon>Pseudomonadaceae</taxon>
        <taxon>Phytopseudomonas</taxon>
    </lineage>
</organism>
<dbReference type="AlphaFoldDB" id="A0A4Q9QVE3"/>
<dbReference type="InterPro" id="IPR026834">
    <property type="entry name" value="LHH"/>
</dbReference>
<feature type="domain" description="LHH" evidence="1">
    <location>
        <begin position="33"/>
        <end position="108"/>
    </location>
</feature>
<evidence type="ECO:0000313" key="3">
    <source>
        <dbReference type="Proteomes" id="UP000293172"/>
    </source>
</evidence>
<accession>A0A4Q9QVE3</accession>